<evidence type="ECO:0000313" key="3">
    <source>
        <dbReference type="Proteomes" id="UP000013964"/>
    </source>
</evidence>
<dbReference type="EMBL" id="CP005077">
    <property type="protein sequence ID" value="AGM24648.1"/>
    <property type="molecule type" value="Genomic_DNA"/>
</dbReference>
<dbReference type="RefSeq" id="WP_016338475.1">
    <property type="nucleotide sequence ID" value="NC_021280.1"/>
</dbReference>
<keyword evidence="1" id="KW-1133">Transmembrane helix</keyword>
<feature type="transmembrane region" description="Helical" evidence="1">
    <location>
        <begin position="67"/>
        <end position="90"/>
    </location>
</feature>
<gene>
    <name evidence="2" type="ORF">SCHRY_v1c00610</name>
</gene>
<dbReference type="OrthoDB" id="390274at2"/>
<dbReference type="KEGG" id="scr:SCHRY_v1c00610"/>
<name>R4U2I8_9MOLU</name>
<dbReference type="HOGENOM" id="CLU_831298_0_0_14"/>
<organism evidence="2 3">
    <name type="scientific">Spiroplasma chrysopicola DF-1</name>
    <dbReference type="NCBI Taxonomy" id="1276227"/>
    <lineage>
        <taxon>Bacteria</taxon>
        <taxon>Bacillati</taxon>
        <taxon>Mycoplasmatota</taxon>
        <taxon>Mollicutes</taxon>
        <taxon>Entomoplasmatales</taxon>
        <taxon>Spiroplasmataceae</taxon>
        <taxon>Spiroplasma</taxon>
    </lineage>
</organism>
<dbReference type="STRING" id="1276227.SCHRY_v1c00610"/>
<accession>R4U2I8</accession>
<dbReference type="PATRIC" id="fig|1276227.3.peg.61"/>
<feature type="transmembrane region" description="Helical" evidence="1">
    <location>
        <begin position="42"/>
        <end position="61"/>
    </location>
</feature>
<evidence type="ECO:0000256" key="1">
    <source>
        <dbReference type="SAM" id="Phobius"/>
    </source>
</evidence>
<sequence>MSLNNNNWQEQVQTDIKKIINQYDPAKLANIQKIAKKKKMGTLMFIFSLLATIGFGIGIYMTLESSIVLIVMIICFLICAGFLIWALTIFGQYRKVVRWISEVMGQVNYKEYYHAALQENSNQDLQLIDLTQSFKTSPFKFLPSGKTKVDNVLIIFSEQQQNYYCYGTITQQIKQTTRDSKGRTTTHYYYYRFPFLTAQLNRDLEVNAVIQRSKGILKIFQGDNTTLESDQFEKLYAVNANNQITIRKLLTPKVMVNLIDNADRGVPKVAINNNLLTLSFSSFSVSGWSDPKGMIWGDIFNAPNTITEDICKEITTNLNEFFPRLDWLKVYDLI</sequence>
<reference evidence="2 3" key="1">
    <citation type="journal article" date="2013" name="Genome Biol. Evol.">
        <title>Complete genomes of two dipteran-associated spiroplasmas provided insights into the origin, dynamics, and impacts of viral invasion in spiroplasma.</title>
        <authorList>
            <person name="Ku C."/>
            <person name="Lo W.S."/>
            <person name="Chen L.L."/>
            <person name="Kuo C.H."/>
        </authorList>
    </citation>
    <scope>NUCLEOTIDE SEQUENCE [LARGE SCALE GENOMIC DNA]</scope>
    <source>
        <strain evidence="2 3">DF-1</strain>
    </source>
</reference>
<keyword evidence="3" id="KW-1185">Reference proteome</keyword>
<keyword evidence="1" id="KW-0812">Transmembrane</keyword>
<proteinExistence type="predicted"/>
<keyword evidence="1" id="KW-0472">Membrane</keyword>
<evidence type="ECO:0000313" key="2">
    <source>
        <dbReference type="EMBL" id="AGM24648.1"/>
    </source>
</evidence>
<evidence type="ECO:0008006" key="4">
    <source>
        <dbReference type="Google" id="ProtNLM"/>
    </source>
</evidence>
<dbReference type="Proteomes" id="UP000013964">
    <property type="component" value="Chromosome"/>
</dbReference>
<dbReference type="AlphaFoldDB" id="R4U2I8"/>
<protein>
    <recommendedName>
        <fullName evidence="4">DUF3137 domain-containing protein</fullName>
    </recommendedName>
</protein>